<feature type="signal peptide" evidence="2">
    <location>
        <begin position="1"/>
        <end position="35"/>
    </location>
</feature>
<feature type="transmembrane region" description="Helical" evidence="1">
    <location>
        <begin position="59"/>
        <end position="79"/>
    </location>
</feature>
<evidence type="ECO:0000313" key="3">
    <source>
        <dbReference type="EMBL" id="PBK58763.1"/>
    </source>
</evidence>
<evidence type="ECO:0000256" key="1">
    <source>
        <dbReference type="SAM" id="Phobius"/>
    </source>
</evidence>
<keyword evidence="2" id="KW-0732">Signal</keyword>
<keyword evidence="1" id="KW-0812">Transmembrane</keyword>
<dbReference type="PANTHER" id="PTHR35043">
    <property type="entry name" value="TRANSCRIPTION FACTOR DOMAIN-CONTAINING PROTEIN"/>
    <property type="match status" value="1"/>
</dbReference>
<dbReference type="STRING" id="1076256.A0A2H3B4J1"/>
<sequence length="288" mass="31686">MFAVSISSVHSPLIGDMHKNFMIILILLFVTRAFGAQTSPDDDKGVPVCIGDQRTVLGIIWSCLATIFACTWLAVHPNVPGRNITTKGTISCAIERAKIMAITILAPEVIVGWAAEQFIVARKLCHATQPSTEQKEESKLTLAHCFLLCMGGFYYTRKYEIPHQALEANDATSTPPPTSPPSPPLSALESEPLLVTNLAAISPETIEDKSKGDALSKTFSILQISWFIVQCVARAIQHLPITLLEMTALAFAGLSMIMYFLWWYKPLNVKYHISLDGSDSIPTPEIHY</sequence>
<evidence type="ECO:0000256" key="2">
    <source>
        <dbReference type="SAM" id="SignalP"/>
    </source>
</evidence>
<accession>A0A2H3B4J1</accession>
<feature type="transmembrane region" description="Helical" evidence="1">
    <location>
        <begin position="243"/>
        <end position="264"/>
    </location>
</feature>
<feature type="non-terminal residue" evidence="3">
    <location>
        <position position="288"/>
    </location>
</feature>
<dbReference type="Proteomes" id="UP000218334">
    <property type="component" value="Unassembled WGS sequence"/>
</dbReference>
<evidence type="ECO:0000313" key="4">
    <source>
        <dbReference type="Proteomes" id="UP000218334"/>
    </source>
</evidence>
<dbReference type="EMBL" id="KZ293525">
    <property type="protein sequence ID" value="PBK58763.1"/>
    <property type="molecule type" value="Genomic_DNA"/>
</dbReference>
<feature type="chain" id="PRO_5013857169" evidence="2">
    <location>
        <begin position="36"/>
        <end position="288"/>
    </location>
</feature>
<dbReference type="PANTHER" id="PTHR35043:SF7">
    <property type="entry name" value="TRANSCRIPTION FACTOR DOMAIN-CONTAINING PROTEIN"/>
    <property type="match status" value="1"/>
</dbReference>
<protein>
    <submittedName>
        <fullName evidence="3">Uncharacterized protein</fullName>
    </submittedName>
</protein>
<keyword evidence="4" id="KW-1185">Reference proteome</keyword>
<gene>
    <name evidence="3" type="ORF">ARMSODRAFT_946152</name>
</gene>
<dbReference type="AlphaFoldDB" id="A0A2H3B4J1"/>
<reference evidence="4" key="1">
    <citation type="journal article" date="2017" name="Nat. Ecol. Evol.">
        <title>Genome expansion and lineage-specific genetic innovations in the forest pathogenic fungi Armillaria.</title>
        <authorList>
            <person name="Sipos G."/>
            <person name="Prasanna A.N."/>
            <person name="Walter M.C."/>
            <person name="O'Connor E."/>
            <person name="Balint B."/>
            <person name="Krizsan K."/>
            <person name="Kiss B."/>
            <person name="Hess J."/>
            <person name="Varga T."/>
            <person name="Slot J."/>
            <person name="Riley R."/>
            <person name="Boka B."/>
            <person name="Rigling D."/>
            <person name="Barry K."/>
            <person name="Lee J."/>
            <person name="Mihaltcheva S."/>
            <person name="LaButti K."/>
            <person name="Lipzen A."/>
            <person name="Waldron R."/>
            <person name="Moloney N.M."/>
            <person name="Sperisen C."/>
            <person name="Kredics L."/>
            <person name="Vagvoelgyi C."/>
            <person name="Patrignani A."/>
            <person name="Fitzpatrick D."/>
            <person name="Nagy I."/>
            <person name="Doyle S."/>
            <person name="Anderson J.B."/>
            <person name="Grigoriev I.V."/>
            <person name="Gueldener U."/>
            <person name="Muensterkoetter M."/>
            <person name="Nagy L.G."/>
        </authorList>
    </citation>
    <scope>NUCLEOTIDE SEQUENCE [LARGE SCALE GENOMIC DNA]</scope>
    <source>
        <strain evidence="4">28-4</strain>
    </source>
</reference>
<organism evidence="3 4">
    <name type="scientific">Armillaria solidipes</name>
    <dbReference type="NCBI Taxonomy" id="1076256"/>
    <lineage>
        <taxon>Eukaryota</taxon>
        <taxon>Fungi</taxon>
        <taxon>Dikarya</taxon>
        <taxon>Basidiomycota</taxon>
        <taxon>Agaricomycotina</taxon>
        <taxon>Agaricomycetes</taxon>
        <taxon>Agaricomycetidae</taxon>
        <taxon>Agaricales</taxon>
        <taxon>Marasmiineae</taxon>
        <taxon>Physalacriaceae</taxon>
        <taxon>Armillaria</taxon>
    </lineage>
</organism>
<keyword evidence="1" id="KW-0472">Membrane</keyword>
<keyword evidence="1" id="KW-1133">Transmembrane helix</keyword>
<name>A0A2H3B4J1_9AGAR</name>
<proteinExistence type="predicted"/>